<comment type="caution">
    <text evidence="3">The sequence shown here is derived from an EMBL/GenBank/DDBJ whole genome shotgun (WGS) entry which is preliminary data.</text>
</comment>
<evidence type="ECO:0000313" key="3">
    <source>
        <dbReference type="EMBL" id="GJJ77262.1"/>
    </source>
</evidence>
<organism evidence="3 4">
    <name type="scientific">Entomortierella parvispora</name>
    <dbReference type="NCBI Taxonomy" id="205924"/>
    <lineage>
        <taxon>Eukaryota</taxon>
        <taxon>Fungi</taxon>
        <taxon>Fungi incertae sedis</taxon>
        <taxon>Mucoromycota</taxon>
        <taxon>Mortierellomycotina</taxon>
        <taxon>Mortierellomycetes</taxon>
        <taxon>Mortierellales</taxon>
        <taxon>Mortierellaceae</taxon>
        <taxon>Entomortierella</taxon>
    </lineage>
</organism>
<feature type="region of interest" description="Disordered" evidence="1">
    <location>
        <begin position="198"/>
        <end position="218"/>
    </location>
</feature>
<dbReference type="Pfam" id="PF00168">
    <property type="entry name" value="C2"/>
    <property type="match status" value="1"/>
</dbReference>
<reference evidence="3" key="1">
    <citation type="submission" date="2021-11" db="EMBL/GenBank/DDBJ databases">
        <authorList>
            <person name="Herlambang A."/>
            <person name="Guo Y."/>
            <person name="Takashima Y."/>
            <person name="Nishizawa T."/>
        </authorList>
    </citation>
    <scope>NUCLEOTIDE SEQUENCE</scope>
    <source>
        <strain evidence="3">E1425</strain>
    </source>
</reference>
<feature type="compositionally biased region" description="Basic and acidic residues" evidence="1">
    <location>
        <begin position="198"/>
        <end position="212"/>
    </location>
</feature>
<dbReference type="Proteomes" id="UP000827284">
    <property type="component" value="Unassembled WGS sequence"/>
</dbReference>
<dbReference type="SUPFAM" id="SSF49562">
    <property type="entry name" value="C2 domain (Calcium/lipid-binding domain, CaLB)"/>
    <property type="match status" value="1"/>
</dbReference>
<evidence type="ECO:0000259" key="2">
    <source>
        <dbReference type="PROSITE" id="PS50004"/>
    </source>
</evidence>
<reference evidence="3" key="2">
    <citation type="journal article" date="2022" name="Microbiol. Resour. Announc.">
        <title>Whole-Genome Sequence of Entomortierella parvispora E1425, a Mucoromycotan Fungus Associated with Burkholderiaceae-Related Endosymbiotic Bacteria.</title>
        <authorList>
            <person name="Herlambang A."/>
            <person name="Guo Y."/>
            <person name="Takashima Y."/>
            <person name="Narisawa K."/>
            <person name="Ohta H."/>
            <person name="Nishizawa T."/>
        </authorList>
    </citation>
    <scope>NUCLEOTIDE SEQUENCE</scope>
    <source>
        <strain evidence="3">E1425</strain>
    </source>
</reference>
<dbReference type="AlphaFoldDB" id="A0A9P3HIH8"/>
<name>A0A9P3HIH8_9FUNG</name>
<dbReference type="Gene3D" id="2.60.40.150">
    <property type="entry name" value="C2 domain"/>
    <property type="match status" value="1"/>
</dbReference>
<proteinExistence type="predicted"/>
<dbReference type="InterPro" id="IPR052981">
    <property type="entry name" value="Ingression_C2_domain"/>
</dbReference>
<gene>
    <name evidence="3" type="ORF">EMPS_09621</name>
</gene>
<dbReference type="InterPro" id="IPR035892">
    <property type="entry name" value="C2_domain_sf"/>
</dbReference>
<evidence type="ECO:0000313" key="4">
    <source>
        <dbReference type="Proteomes" id="UP000827284"/>
    </source>
</evidence>
<sequence length="218" mass="23569">MLHSHHNASLNVTVHSADHLADVEHFGKNDPYTQITFDYKNEKSFQKTAVQKNAGKSATWNQTLTLDNYKPEYQELYVEVLDHEKTADAPIGFAAIPLRQVLEAPGNVLSAKFDLYTPEGKQKGFITLTIALAQPGQTSATIELNAASSPQTKGTSIIIADHQHRVKGLKNKERLADGAGLALAGLAAAGAGYLLSQHKNDKKTEEAAKRDAALAGNQ</sequence>
<dbReference type="PROSITE" id="PS50004">
    <property type="entry name" value="C2"/>
    <property type="match status" value="1"/>
</dbReference>
<dbReference type="SMART" id="SM00239">
    <property type="entry name" value="C2"/>
    <property type="match status" value="1"/>
</dbReference>
<accession>A0A9P3HIH8</accession>
<dbReference type="InterPro" id="IPR000008">
    <property type="entry name" value="C2_dom"/>
</dbReference>
<dbReference type="PANTHER" id="PTHR47052:SF3">
    <property type="entry name" value="INGRESSION PROTEIN 1"/>
    <property type="match status" value="1"/>
</dbReference>
<keyword evidence="4" id="KW-1185">Reference proteome</keyword>
<dbReference type="OrthoDB" id="270970at2759"/>
<protein>
    <recommendedName>
        <fullName evidence="2">C2 domain-containing protein</fullName>
    </recommendedName>
</protein>
<evidence type="ECO:0000256" key="1">
    <source>
        <dbReference type="SAM" id="MobiDB-lite"/>
    </source>
</evidence>
<dbReference type="CDD" id="cd00030">
    <property type="entry name" value="C2"/>
    <property type="match status" value="1"/>
</dbReference>
<feature type="domain" description="C2" evidence="2">
    <location>
        <begin position="1"/>
        <end position="111"/>
    </location>
</feature>
<dbReference type="PANTHER" id="PTHR47052">
    <property type="entry name" value="CONSERVED SERINE PROLINE-RICH PROTEIN (AFU_ORTHOLOGUE AFUA_2G01790)"/>
    <property type="match status" value="1"/>
</dbReference>
<dbReference type="EMBL" id="BQFW01000013">
    <property type="protein sequence ID" value="GJJ77262.1"/>
    <property type="molecule type" value="Genomic_DNA"/>
</dbReference>